<dbReference type="EMBL" id="BGPR01024355">
    <property type="protein sequence ID" value="GBN92393.1"/>
    <property type="molecule type" value="Genomic_DNA"/>
</dbReference>
<accession>A0A4Y2SXM2</accession>
<gene>
    <name evidence="1" type="ORF">AVEN_162295_1</name>
</gene>
<proteinExistence type="predicted"/>
<comment type="caution">
    <text evidence="1">The sequence shown here is derived from an EMBL/GenBank/DDBJ whole genome shotgun (WGS) entry which is preliminary data.</text>
</comment>
<evidence type="ECO:0000313" key="1">
    <source>
        <dbReference type="EMBL" id="GBN92393.1"/>
    </source>
</evidence>
<keyword evidence="2" id="KW-1185">Reference proteome</keyword>
<protein>
    <submittedName>
        <fullName evidence="1">Uncharacterized protein</fullName>
    </submittedName>
</protein>
<dbReference type="Proteomes" id="UP000499080">
    <property type="component" value="Unassembled WGS sequence"/>
</dbReference>
<sequence length="172" mass="19697">MIILAFGCKNSPFILSVVIKLHIIKFGAEKPELVSMLNFGLYVDLYFGADIVREAIELLSDVVTLLESGDFNLRNLSFYNSELKAFWFENRFRGLFWYPRLGWVPHVNNGTQSNRRYQNRPLSESEKESVKLNVFGLNLNPEKDVLSLEVKGVVDSLKTLDNSKCCVRQTTV</sequence>
<organism evidence="1 2">
    <name type="scientific">Araneus ventricosus</name>
    <name type="common">Orbweaver spider</name>
    <name type="synonym">Epeira ventricosa</name>
    <dbReference type="NCBI Taxonomy" id="182803"/>
    <lineage>
        <taxon>Eukaryota</taxon>
        <taxon>Metazoa</taxon>
        <taxon>Ecdysozoa</taxon>
        <taxon>Arthropoda</taxon>
        <taxon>Chelicerata</taxon>
        <taxon>Arachnida</taxon>
        <taxon>Araneae</taxon>
        <taxon>Araneomorphae</taxon>
        <taxon>Entelegynae</taxon>
        <taxon>Araneoidea</taxon>
        <taxon>Araneidae</taxon>
        <taxon>Araneus</taxon>
    </lineage>
</organism>
<evidence type="ECO:0000313" key="2">
    <source>
        <dbReference type="Proteomes" id="UP000499080"/>
    </source>
</evidence>
<reference evidence="1 2" key="1">
    <citation type="journal article" date="2019" name="Sci. Rep.">
        <title>Orb-weaving spider Araneus ventricosus genome elucidates the spidroin gene catalogue.</title>
        <authorList>
            <person name="Kono N."/>
            <person name="Nakamura H."/>
            <person name="Ohtoshi R."/>
            <person name="Moran D.A.P."/>
            <person name="Shinohara A."/>
            <person name="Yoshida Y."/>
            <person name="Fujiwara M."/>
            <person name="Mori M."/>
            <person name="Tomita M."/>
            <person name="Arakawa K."/>
        </authorList>
    </citation>
    <scope>NUCLEOTIDE SEQUENCE [LARGE SCALE GENOMIC DNA]</scope>
</reference>
<dbReference type="AlphaFoldDB" id="A0A4Y2SXM2"/>
<name>A0A4Y2SXM2_ARAVE</name>